<protein>
    <recommendedName>
        <fullName evidence="2">Ribosome-associated protein quality control protein P2 RNA-binding domain-containing protein</fullName>
    </recommendedName>
</protein>
<dbReference type="InterPro" id="IPR040591">
    <property type="entry name" value="RqcP2_RBD"/>
</dbReference>
<dbReference type="SUPFAM" id="SSF55174">
    <property type="entry name" value="Alpha-L RNA-binding motif"/>
    <property type="match status" value="1"/>
</dbReference>
<dbReference type="Gene3D" id="3.30.70.330">
    <property type="match status" value="1"/>
</dbReference>
<organism evidence="3 4">
    <name type="scientific">Candidatus Eubacterium avistercoris</name>
    <dbReference type="NCBI Taxonomy" id="2838567"/>
    <lineage>
        <taxon>Bacteria</taxon>
        <taxon>Bacillati</taxon>
        <taxon>Bacillota</taxon>
        <taxon>Clostridia</taxon>
        <taxon>Eubacteriales</taxon>
        <taxon>Eubacteriaceae</taxon>
        <taxon>Eubacterium</taxon>
    </lineage>
</organism>
<evidence type="ECO:0000259" key="2">
    <source>
        <dbReference type="Pfam" id="PF17774"/>
    </source>
</evidence>
<dbReference type="AlphaFoldDB" id="A0A9D2D317"/>
<comment type="caution">
    <text evidence="3">The sequence shown here is derived from an EMBL/GenBank/DDBJ whole genome shotgun (WGS) entry which is preliminary data.</text>
</comment>
<proteinExistence type="predicted"/>
<reference evidence="3" key="1">
    <citation type="journal article" date="2021" name="PeerJ">
        <title>Extensive microbial diversity within the chicken gut microbiome revealed by metagenomics and culture.</title>
        <authorList>
            <person name="Gilroy R."/>
            <person name="Ravi A."/>
            <person name="Getino M."/>
            <person name="Pursley I."/>
            <person name="Horton D.L."/>
            <person name="Alikhan N.F."/>
            <person name="Baker D."/>
            <person name="Gharbi K."/>
            <person name="Hall N."/>
            <person name="Watson M."/>
            <person name="Adriaenssens E.M."/>
            <person name="Foster-Nyarko E."/>
            <person name="Jarju S."/>
            <person name="Secka A."/>
            <person name="Antonio M."/>
            <person name="Oren A."/>
            <person name="Chaudhuri R.R."/>
            <person name="La Ragione R."/>
            <person name="Hildebrand F."/>
            <person name="Pallen M.J."/>
        </authorList>
    </citation>
    <scope>NUCLEOTIDE SEQUENCE</scope>
    <source>
        <strain evidence="3">CHK192-9172</strain>
    </source>
</reference>
<keyword evidence="1" id="KW-0694">RNA-binding</keyword>
<dbReference type="GO" id="GO:0003723">
    <property type="term" value="F:RNA binding"/>
    <property type="evidence" value="ECO:0007669"/>
    <property type="project" value="UniProtKB-KW"/>
</dbReference>
<reference evidence="3" key="2">
    <citation type="submission" date="2021-04" db="EMBL/GenBank/DDBJ databases">
        <authorList>
            <person name="Gilroy R."/>
        </authorList>
    </citation>
    <scope>NUCLEOTIDE SEQUENCE</scope>
    <source>
        <strain evidence="3">CHK192-9172</strain>
    </source>
</reference>
<gene>
    <name evidence="3" type="ORF">IAA08_07195</name>
</gene>
<dbReference type="PROSITE" id="PS50889">
    <property type="entry name" value="S4"/>
    <property type="match status" value="1"/>
</dbReference>
<evidence type="ECO:0000313" key="3">
    <source>
        <dbReference type="EMBL" id="HIZ07702.1"/>
    </source>
</evidence>
<feature type="domain" description="Ribosome-associated protein quality control protein P2 RNA-binding" evidence="2">
    <location>
        <begin position="76"/>
        <end position="153"/>
    </location>
</feature>
<sequence length="252" mass="29257">MQEEEILLKRKIEDLARRCYETNQYLFTGFLSLSEQTVFHEMEQELSYVDHDLWGGPVGCERKMIRFGSMDQLGYEEDYPVSCITVKPLMKKFAENLTHRDYLGALMHLGIERSVLGDIILREEAAYIICTDKMAEYVAENLDKIRHTSVYCTVTKDMPPETMPVFLTQELIVNSCRCDSIVAKAWQMSRNQSLALFRAKKIFVNGRQYENNSGLLKEEDIVSVRGFGKFIYDGVMQETKKGRVRVKIRKYA</sequence>
<accession>A0A9D2D317</accession>
<dbReference type="EMBL" id="DXCH01000200">
    <property type="protein sequence ID" value="HIZ07702.1"/>
    <property type="molecule type" value="Genomic_DNA"/>
</dbReference>
<evidence type="ECO:0000313" key="4">
    <source>
        <dbReference type="Proteomes" id="UP000824024"/>
    </source>
</evidence>
<evidence type="ECO:0000256" key="1">
    <source>
        <dbReference type="PROSITE-ProRule" id="PRU00182"/>
    </source>
</evidence>
<dbReference type="Proteomes" id="UP000824024">
    <property type="component" value="Unassembled WGS sequence"/>
</dbReference>
<dbReference type="Gene3D" id="3.30.1370.160">
    <property type="match status" value="1"/>
</dbReference>
<dbReference type="Pfam" id="PF17774">
    <property type="entry name" value="YlmH_RBD"/>
    <property type="match status" value="1"/>
</dbReference>
<name>A0A9D2D317_9FIRM</name>
<dbReference type="InterPro" id="IPR012677">
    <property type="entry name" value="Nucleotide-bd_a/b_plait_sf"/>
</dbReference>